<protein>
    <submittedName>
        <fullName evidence="2">Uncharacterized protein</fullName>
    </submittedName>
</protein>
<dbReference type="OrthoDB" id="128065at2759"/>
<reference evidence="3" key="1">
    <citation type="submission" date="2017-03" db="EMBL/GenBank/DDBJ databases">
        <title>Phytopthora megakarya and P. palmivora, two closely related causual agents of cacao black pod achieved similar genome size and gene model numbers by different mechanisms.</title>
        <authorList>
            <person name="Ali S."/>
            <person name="Shao J."/>
            <person name="Larry D.J."/>
            <person name="Kronmiller B."/>
            <person name="Shen D."/>
            <person name="Strem M.D."/>
            <person name="Melnick R.L."/>
            <person name="Guiltinan M.J."/>
            <person name="Tyler B.M."/>
            <person name="Meinhardt L.W."/>
            <person name="Bailey B.A."/>
        </authorList>
    </citation>
    <scope>NUCLEOTIDE SEQUENCE [LARGE SCALE GENOMIC DNA]</scope>
    <source>
        <strain evidence="3">zdho120</strain>
    </source>
</reference>
<feature type="transmembrane region" description="Helical" evidence="1">
    <location>
        <begin position="12"/>
        <end position="30"/>
    </location>
</feature>
<name>A0A225VF14_9STRA</name>
<accession>A0A225VF14</accession>
<evidence type="ECO:0000313" key="2">
    <source>
        <dbReference type="EMBL" id="OWZ03902.1"/>
    </source>
</evidence>
<evidence type="ECO:0000256" key="1">
    <source>
        <dbReference type="SAM" id="Phobius"/>
    </source>
</evidence>
<keyword evidence="1" id="KW-1133">Transmembrane helix</keyword>
<gene>
    <name evidence="2" type="ORF">PHMEG_00024291</name>
</gene>
<organism evidence="2 3">
    <name type="scientific">Phytophthora megakarya</name>
    <dbReference type="NCBI Taxonomy" id="4795"/>
    <lineage>
        <taxon>Eukaryota</taxon>
        <taxon>Sar</taxon>
        <taxon>Stramenopiles</taxon>
        <taxon>Oomycota</taxon>
        <taxon>Peronosporomycetes</taxon>
        <taxon>Peronosporales</taxon>
        <taxon>Peronosporaceae</taxon>
        <taxon>Phytophthora</taxon>
    </lineage>
</organism>
<keyword evidence="1" id="KW-0472">Membrane</keyword>
<keyword evidence="1" id="KW-0812">Transmembrane</keyword>
<dbReference type="AlphaFoldDB" id="A0A225VF14"/>
<comment type="caution">
    <text evidence="2">The sequence shown here is derived from an EMBL/GenBank/DDBJ whole genome shotgun (WGS) entry which is preliminary data.</text>
</comment>
<evidence type="ECO:0000313" key="3">
    <source>
        <dbReference type="Proteomes" id="UP000198211"/>
    </source>
</evidence>
<proteinExistence type="predicted"/>
<dbReference type="Proteomes" id="UP000198211">
    <property type="component" value="Unassembled WGS sequence"/>
</dbReference>
<sequence length="56" mass="6625">MDESTSSSTVPFFVPLIAPIIESTSYAALVEWRKRRKEYEHEVAVRAAMIRRKWRQ</sequence>
<keyword evidence="3" id="KW-1185">Reference proteome</keyword>
<dbReference type="EMBL" id="NBNE01005260">
    <property type="protein sequence ID" value="OWZ03902.1"/>
    <property type="molecule type" value="Genomic_DNA"/>
</dbReference>